<dbReference type="EMBL" id="CAFBMM010000003">
    <property type="protein sequence ID" value="CAB4896077.1"/>
    <property type="molecule type" value="Genomic_DNA"/>
</dbReference>
<dbReference type="InterPro" id="IPR003439">
    <property type="entry name" value="ABC_transporter-like_ATP-bd"/>
</dbReference>
<dbReference type="Pfam" id="PF08352">
    <property type="entry name" value="oligo_HPY"/>
    <property type="match status" value="1"/>
</dbReference>
<feature type="domain" description="ABC transporter" evidence="5">
    <location>
        <begin position="4"/>
        <end position="258"/>
    </location>
</feature>
<dbReference type="AlphaFoldDB" id="A0A6J7LV39"/>
<evidence type="ECO:0000256" key="3">
    <source>
        <dbReference type="ARBA" id="ARBA00022741"/>
    </source>
</evidence>
<protein>
    <submittedName>
        <fullName evidence="8">Unannotated protein</fullName>
    </submittedName>
</protein>
<dbReference type="InterPro" id="IPR027417">
    <property type="entry name" value="P-loop_NTPase"/>
</dbReference>
<evidence type="ECO:0000256" key="4">
    <source>
        <dbReference type="ARBA" id="ARBA00022840"/>
    </source>
</evidence>
<dbReference type="GO" id="GO:0016887">
    <property type="term" value="F:ATP hydrolysis activity"/>
    <property type="evidence" value="ECO:0007669"/>
    <property type="project" value="InterPro"/>
</dbReference>
<evidence type="ECO:0000256" key="2">
    <source>
        <dbReference type="ARBA" id="ARBA00022448"/>
    </source>
</evidence>
<dbReference type="PROSITE" id="PS50893">
    <property type="entry name" value="ABC_TRANSPORTER_2"/>
    <property type="match status" value="1"/>
</dbReference>
<dbReference type="Pfam" id="PF00005">
    <property type="entry name" value="ABC_tran"/>
    <property type="match status" value="1"/>
</dbReference>
<dbReference type="PROSITE" id="PS00211">
    <property type="entry name" value="ABC_TRANSPORTER_1"/>
    <property type="match status" value="1"/>
</dbReference>
<dbReference type="InterPro" id="IPR017871">
    <property type="entry name" value="ABC_transporter-like_CS"/>
</dbReference>
<dbReference type="GO" id="GO:0015833">
    <property type="term" value="P:peptide transport"/>
    <property type="evidence" value="ECO:0007669"/>
    <property type="project" value="InterPro"/>
</dbReference>
<dbReference type="GO" id="GO:0055085">
    <property type="term" value="P:transmembrane transport"/>
    <property type="evidence" value="ECO:0007669"/>
    <property type="project" value="UniProtKB-ARBA"/>
</dbReference>
<evidence type="ECO:0000313" key="8">
    <source>
        <dbReference type="EMBL" id="CAB4969324.1"/>
    </source>
</evidence>
<dbReference type="PANTHER" id="PTHR43776">
    <property type="entry name" value="TRANSPORT ATP-BINDING PROTEIN"/>
    <property type="match status" value="1"/>
</dbReference>
<gene>
    <name evidence="6" type="ORF">UFOPK2683_01515</name>
    <name evidence="7" type="ORF">UFOPK3605_00205</name>
    <name evidence="8" type="ORF">UFOPK3897_00250</name>
    <name evidence="9" type="ORF">UFOPK4121_00916</name>
</gene>
<keyword evidence="4" id="KW-0067">ATP-binding</keyword>
<evidence type="ECO:0000256" key="1">
    <source>
        <dbReference type="ARBA" id="ARBA00005417"/>
    </source>
</evidence>
<comment type="similarity">
    <text evidence="1">Belongs to the ABC transporter superfamily.</text>
</comment>
<evidence type="ECO:0000259" key="5">
    <source>
        <dbReference type="PROSITE" id="PS50893"/>
    </source>
</evidence>
<reference evidence="8" key="1">
    <citation type="submission" date="2020-05" db="EMBL/GenBank/DDBJ databases">
        <authorList>
            <person name="Chiriac C."/>
            <person name="Salcher M."/>
            <person name="Ghai R."/>
            <person name="Kavagutti S V."/>
        </authorList>
    </citation>
    <scope>NUCLEOTIDE SEQUENCE</scope>
</reference>
<dbReference type="EMBL" id="CAFBOF010000002">
    <property type="protein sequence ID" value="CAB4969324.1"/>
    <property type="molecule type" value="Genomic_DNA"/>
</dbReference>
<dbReference type="InterPro" id="IPR003593">
    <property type="entry name" value="AAA+_ATPase"/>
</dbReference>
<keyword evidence="2" id="KW-0813">Transport</keyword>
<accession>A0A6J7LV39</accession>
<name>A0A6J7LV39_9ZZZZ</name>
<dbReference type="EMBL" id="CAFBPQ010000026">
    <property type="protein sequence ID" value="CAB5025304.1"/>
    <property type="molecule type" value="Genomic_DNA"/>
</dbReference>
<dbReference type="CDD" id="cd03257">
    <property type="entry name" value="ABC_NikE_OppD_transporters"/>
    <property type="match status" value="1"/>
</dbReference>
<dbReference type="NCBIfam" id="TIGR01727">
    <property type="entry name" value="oligo_HPY"/>
    <property type="match status" value="1"/>
</dbReference>
<evidence type="ECO:0000313" key="7">
    <source>
        <dbReference type="EMBL" id="CAB4896077.1"/>
    </source>
</evidence>
<proteinExistence type="inferred from homology"/>
<evidence type="ECO:0000313" key="9">
    <source>
        <dbReference type="EMBL" id="CAB5025304.1"/>
    </source>
</evidence>
<dbReference type="InterPro" id="IPR050319">
    <property type="entry name" value="ABC_transp_ATP-bind"/>
</dbReference>
<organism evidence="8">
    <name type="scientific">freshwater metagenome</name>
    <dbReference type="NCBI Taxonomy" id="449393"/>
    <lineage>
        <taxon>unclassified sequences</taxon>
        <taxon>metagenomes</taxon>
        <taxon>ecological metagenomes</taxon>
    </lineage>
</organism>
<dbReference type="SUPFAM" id="SSF52540">
    <property type="entry name" value="P-loop containing nucleoside triphosphate hydrolases"/>
    <property type="match status" value="1"/>
</dbReference>
<dbReference type="FunFam" id="3.40.50.300:FF:000016">
    <property type="entry name" value="Oligopeptide ABC transporter ATP-binding component"/>
    <property type="match status" value="1"/>
</dbReference>
<dbReference type="GO" id="GO:0005524">
    <property type="term" value="F:ATP binding"/>
    <property type="evidence" value="ECO:0007669"/>
    <property type="project" value="UniProtKB-KW"/>
</dbReference>
<dbReference type="Gene3D" id="3.40.50.300">
    <property type="entry name" value="P-loop containing nucleotide triphosphate hydrolases"/>
    <property type="match status" value="1"/>
</dbReference>
<dbReference type="InterPro" id="IPR013563">
    <property type="entry name" value="Oligopep_ABC_C"/>
</dbReference>
<keyword evidence="3" id="KW-0547">Nucleotide-binding</keyword>
<dbReference type="SMART" id="SM00382">
    <property type="entry name" value="AAA"/>
    <property type="match status" value="1"/>
</dbReference>
<dbReference type="PANTHER" id="PTHR43776:SF7">
    <property type="entry name" value="D,D-DIPEPTIDE TRANSPORT ATP-BINDING PROTEIN DDPF-RELATED"/>
    <property type="match status" value="1"/>
</dbReference>
<sequence length="332" mass="36217">MALLEIENLTKDFDAPTSYFGSGPKRGQPGALIRAVDDVSLEISAGETLGVVGESGCGKSTLGRMILRLIDPTSGVIRFNGQEIQNLQGRALRNMRQRIQIVFQDPFSSLDPRMRVQEILAEPLIVQGKKRNAAKRISELLTMVGLDPAFGGRYPHEFSGGQRQRIGIARALALNPDLVVLDEPVSALDVSIQAQVLNLLSELQNNLGVAFLFIAHDLAVVHHISDRIAVMYLGRVIETGTANQIYSDPQHPYTKALLSAVPDPNPQKERKRERIVLSGDLPSSSAPPSGCTFRTRCWLAEDICAAQIPLLVMNPNGRQVACHLVNARSSSD</sequence>
<dbReference type="EMBL" id="CAEZYK010000122">
    <property type="protein sequence ID" value="CAB4734871.1"/>
    <property type="molecule type" value="Genomic_DNA"/>
</dbReference>
<evidence type="ECO:0000313" key="6">
    <source>
        <dbReference type="EMBL" id="CAB4734871.1"/>
    </source>
</evidence>